<name>A0A5B8VRL6_9BACT</name>
<dbReference type="Proteomes" id="UP000321291">
    <property type="component" value="Chromosome"/>
</dbReference>
<reference evidence="1 2" key="1">
    <citation type="journal article" date="2017" name="Int. J. Syst. Evol. Microbiol.">
        <title>Arachidicoccus ginsenosidivorans sp. nov., with ginsenoside-converting activity isolated from ginseng cultivating soil.</title>
        <authorList>
            <person name="Siddiqi M.Z."/>
            <person name="Aslam Z."/>
            <person name="Im W.T."/>
        </authorList>
    </citation>
    <scope>NUCLEOTIDE SEQUENCE [LARGE SCALE GENOMIC DNA]</scope>
    <source>
        <strain evidence="1 2">Gsoil 809</strain>
    </source>
</reference>
<dbReference type="OrthoDB" id="665518at2"/>
<dbReference type="EMBL" id="CP042434">
    <property type="protein sequence ID" value="QEC74100.1"/>
    <property type="molecule type" value="Genomic_DNA"/>
</dbReference>
<keyword evidence="2" id="KW-1185">Reference proteome</keyword>
<dbReference type="KEGG" id="agi:FSB73_22970"/>
<dbReference type="RefSeq" id="WP_146787814.1">
    <property type="nucleotide sequence ID" value="NZ_CP042434.1"/>
</dbReference>
<sequence length="147" mass="17120">MAHAAFHQLLPEIAKTELRSVILAPQNQYGIAPGTYAFIELYCDDLTCDCRNVYIYVTNLQTKATEATITYGWEPLTFYMDWMGIDDKNDATINDFKGPSLYAFGQQGHYTKHWLKFFKETLKSDRPYAKRLERHYQQVKSFIASKK</sequence>
<proteinExistence type="predicted"/>
<protein>
    <submittedName>
        <fullName evidence="1">Uncharacterized protein</fullName>
    </submittedName>
</protein>
<dbReference type="AlphaFoldDB" id="A0A5B8VRL6"/>
<evidence type="ECO:0000313" key="2">
    <source>
        <dbReference type="Proteomes" id="UP000321291"/>
    </source>
</evidence>
<evidence type="ECO:0000313" key="1">
    <source>
        <dbReference type="EMBL" id="QEC74100.1"/>
    </source>
</evidence>
<accession>A0A5B8VRL6</accession>
<gene>
    <name evidence="1" type="ORF">FSB73_22970</name>
</gene>
<organism evidence="1 2">
    <name type="scientific">Arachidicoccus ginsenosidivorans</name>
    <dbReference type="NCBI Taxonomy" id="496057"/>
    <lineage>
        <taxon>Bacteria</taxon>
        <taxon>Pseudomonadati</taxon>
        <taxon>Bacteroidota</taxon>
        <taxon>Chitinophagia</taxon>
        <taxon>Chitinophagales</taxon>
        <taxon>Chitinophagaceae</taxon>
        <taxon>Arachidicoccus</taxon>
    </lineage>
</organism>